<dbReference type="Proteomes" id="UP000297245">
    <property type="component" value="Unassembled WGS sequence"/>
</dbReference>
<feature type="region of interest" description="Disordered" evidence="1">
    <location>
        <begin position="846"/>
        <end position="900"/>
    </location>
</feature>
<proteinExistence type="predicted"/>
<accession>A0A4V4HDW5</accession>
<feature type="compositionally biased region" description="Low complexity" evidence="1">
    <location>
        <begin position="418"/>
        <end position="430"/>
    </location>
</feature>
<feature type="region of interest" description="Disordered" evidence="1">
    <location>
        <begin position="545"/>
        <end position="584"/>
    </location>
</feature>
<feature type="region of interest" description="Disordered" evidence="1">
    <location>
        <begin position="656"/>
        <end position="751"/>
    </location>
</feature>
<dbReference type="Gene3D" id="1.25.10.10">
    <property type="entry name" value="Leucine-rich Repeat Variant"/>
    <property type="match status" value="2"/>
</dbReference>
<dbReference type="OrthoDB" id="78088at2759"/>
<dbReference type="EMBL" id="ML179397">
    <property type="protein sequence ID" value="THU88745.1"/>
    <property type="molecule type" value="Genomic_DNA"/>
</dbReference>
<evidence type="ECO:0000256" key="1">
    <source>
        <dbReference type="SAM" id="MobiDB-lite"/>
    </source>
</evidence>
<feature type="region of interest" description="Disordered" evidence="1">
    <location>
        <begin position="417"/>
        <end position="458"/>
    </location>
</feature>
<feature type="compositionally biased region" description="Acidic residues" evidence="1">
    <location>
        <begin position="714"/>
        <end position="723"/>
    </location>
</feature>
<dbReference type="InterPro" id="IPR011989">
    <property type="entry name" value="ARM-like"/>
</dbReference>
<feature type="compositionally biased region" description="Low complexity" evidence="1">
    <location>
        <begin position="10"/>
        <end position="19"/>
    </location>
</feature>
<sequence>MLGRSKTESSLETSPSSASRTLFDKTLSLPSLPSPSRPKSPPLPLPSPPVVQDPKPAPLTRTTSNKRTYAGKSRTFLVSVPISGNSLSSLEQTIQNEEDDFLNHESYSSLRSRWGVDNSEDDPFYDSHAVTMMGLSPPKSKSNVDSPSTTPSSRGKGRGRLKSRGTAEVRAPPPPVDVVRPLRSITELRDKGESRRFLDQVGYLLEGMGPEETPALRKASALEIVNQLCDIEFARKAKAADFLSRAWEVFMEAGAGKNEDKVLDILLVFFSALVSRDLTSLTDLATRSTTAPSTSSKASTPSSSPFVATLFSLLDTLSPSADPLYILSSPHSSKAEVDAQLKKLGIMKADRASLRSIHNAIISSSGLFPPDTSLSSILLITHTLSTLPSALLSPSHIPALLESLKCLTDRLPRYFDESGPSSSGRSGSTSKATDNSGGSGKSSNGKTKSKTTGETSNSNLGADADSDLYLSLSQRIQIQPVLYLLIILDSYLLGQWASTASTSAVGKYGREAEKALAKARETWLAQTLVRVGIWCEEIVGSSLSVDGDDSDNSRNGIGVEELRDEDDDDELEPESGSSLTSTSTTASDCLDMTLRVLVSLTHAHADVDVDPRLDDDENGYEGRSRGRGRTWTEKLVRNPAAVLWIVRMVVGSDGERWKGRDREDKGKAREGSKYDGKGKGKQKDTGKEKERSKAEGGKIKIKKEKSTSSLFGGSDEEEDEEEGESVKEEGLCEEDNGDDGDDHDEMEEQARQTRAMDRLCLALGLLTNLVKAADDAKDVLREMNYDPSCTNTFKHEYQSELQSKSKSESRPEAYKANSPACINACKCRNATSILRVLVGVYRNQLTPPSRSSSSLKSKSKSKSNSNGKRIGKNGVKHEPSPSPPLPPSQHEKQTTLSSSRITTDALVESDSSFLLGHLSVLFGLLMYGSRENQEIVLDALPWGDGGHGHGLGLKEEDEEKPLPSSLRRGEKEKLNALVENAKTLGVYLAAINRSGRRSGRGSGGGGRDADTDTENESEDEDELALGVSREEMPKSLDVAKEVIRFLVELRDRGVEAG</sequence>
<feature type="compositionally biased region" description="Acidic residues" evidence="1">
    <location>
        <begin position="562"/>
        <end position="573"/>
    </location>
</feature>
<feature type="compositionally biased region" description="Low complexity" evidence="1">
    <location>
        <begin position="441"/>
        <end position="458"/>
    </location>
</feature>
<feature type="compositionally biased region" description="Acidic residues" evidence="1">
    <location>
        <begin position="731"/>
        <end position="747"/>
    </location>
</feature>
<feature type="compositionally biased region" description="Polar residues" evidence="1">
    <location>
        <begin position="139"/>
        <end position="151"/>
    </location>
</feature>
<evidence type="ECO:0000313" key="3">
    <source>
        <dbReference type="EMBL" id="THU88745.1"/>
    </source>
</evidence>
<feature type="compositionally biased region" description="Basic and acidic residues" evidence="1">
    <location>
        <begin position="656"/>
        <end position="698"/>
    </location>
</feature>
<feature type="compositionally biased region" description="Low complexity" evidence="1">
    <location>
        <begin position="575"/>
        <end position="584"/>
    </location>
</feature>
<keyword evidence="4" id="KW-1185">Reference proteome</keyword>
<organism evidence="3 4">
    <name type="scientific">Dendrothele bispora (strain CBS 962.96)</name>
    <dbReference type="NCBI Taxonomy" id="1314807"/>
    <lineage>
        <taxon>Eukaryota</taxon>
        <taxon>Fungi</taxon>
        <taxon>Dikarya</taxon>
        <taxon>Basidiomycota</taxon>
        <taxon>Agaricomycotina</taxon>
        <taxon>Agaricomycetes</taxon>
        <taxon>Agaricomycetidae</taxon>
        <taxon>Agaricales</taxon>
        <taxon>Agaricales incertae sedis</taxon>
        <taxon>Dendrothele</taxon>
    </lineage>
</organism>
<evidence type="ECO:0000313" key="4">
    <source>
        <dbReference type="Proteomes" id="UP000297245"/>
    </source>
</evidence>
<dbReference type="Pfam" id="PF07814">
    <property type="entry name" value="WAPL"/>
    <property type="match status" value="1"/>
</dbReference>
<feature type="region of interest" description="Disordered" evidence="1">
    <location>
        <begin position="125"/>
        <end position="178"/>
    </location>
</feature>
<reference evidence="3 4" key="1">
    <citation type="journal article" date="2019" name="Nat. Ecol. Evol.">
        <title>Megaphylogeny resolves global patterns of mushroom evolution.</title>
        <authorList>
            <person name="Varga T."/>
            <person name="Krizsan K."/>
            <person name="Foldi C."/>
            <person name="Dima B."/>
            <person name="Sanchez-Garcia M."/>
            <person name="Sanchez-Ramirez S."/>
            <person name="Szollosi G.J."/>
            <person name="Szarkandi J.G."/>
            <person name="Papp V."/>
            <person name="Albert L."/>
            <person name="Andreopoulos W."/>
            <person name="Angelini C."/>
            <person name="Antonin V."/>
            <person name="Barry K.W."/>
            <person name="Bougher N.L."/>
            <person name="Buchanan P."/>
            <person name="Buyck B."/>
            <person name="Bense V."/>
            <person name="Catcheside P."/>
            <person name="Chovatia M."/>
            <person name="Cooper J."/>
            <person name="Damon W."/>
            <person name="Desjardin D."/>
            <person name="Finy P."/>
            <person name="Geml J."/>
            <person name="Haridas S."/>
            <person name="Hughes K."/>
            <person name="Justo A."/>
            <person name="Karasinski D."/>
            <person name="Kautmanova I."/>
            <person name="Kiss B."/>
            <person name="Kocsube S."/>
            <person name="Kotiranta H."/>
            <person name="LaButti K.M."/>
            <person name="Lechner B.E."/>
            <person name="Liimatainen K."/>
            <person name="Lipzen A."/>
            <person name="Lukacs Z."/>
            <person name="Mihaltcheva S."/>
            <person name="Morgado L.N."/>
            <person name="Niskanen T."/>
            <person name="Noordeloos M.E."/>
            <person name="Ohm R.A."/>
            <person name="Ortiz-Santana B."/>
            <person name="Ovrebo C."/>
            <person name="Racz N."/>
            <person name="Riley R."/>
            <person name="Savchenko A."/>
            <person name="Shiryaev A."/>
            <person name="Soop K."/>
            <person name="Spirin V."/>
            <person name="Szebenyi C."/>
            <person name="Tomsovsky M."/>
            <person name="Tulloss R.E."/>
            <person name="Uehling J."/>
            <person name="Grigoriev I.V."/>
            <person name="Vagvolgyi C."/>
            <person name="Papp T."/>
            <person name="Martin F.M."/>
            <person name="Miettinen O."/>
            <person name="Hibbett D.S."/>
            <person name="Nagy L.G."/>
        </authorList>
    </citation>
    <scope>NUCLEOTIDE SEQUENCE [LARGE SCALE GENOMIC DNA]</scope>
    <source>
        <strain evidence="3 4">CBS 962.96</strain>
    </source>
</reference>
<feature type="region of interest" description="Disordered" evidence="1">
    <location>
        <begin position="996"/>
        <end position="1029"/>
    </location>
</feature>
<evidence type="ECO:0000259" key="2">
    <source>
        <dbReference type="Pfam" id="PF07814"/>
    </source>
</evidence>
<feature type="compositionally biased region" description="Low complexity" evidence="1">
    <location>
        <begin position="849"/>
        <end position="868"/>
    </location>
</feature>
<dbReference type="InterPro" id="IPR022771">
    <property type="entry name" value="WAPL_C"/>
</dbReference>
<name>A0A4V4HDW5_DENBC</name>
<feature type="compositionally biased region" description="Acidic residues" evidence="1">
    <location>
        <begin position="1011"/>
        <end position="1023"/>
    </location>
</feature>
<gene>
    <name evidence="3" type="ORF">K435DRAFT_305167</name>
</gene>
<dbReference type="AlphaFoldDB" id="A0A4V4HDW5"/>
<feature type="domain" description="Wings apart-like protein C-terminal" evidence="2">
    <location>
        <begin position="182"/>
        <end position="243"/>
    </location>
</feature>
<feature type="region of interest" description="Disordered" evidence="1">
    <location>
        <begin position="1"/>
        <end position="75"/>
    </location>
</feature>
<feature type="compositionally biased region" description="Pro residues" evidence="1">
    <location>
        <begin position="32"/>
        <end position="57"/>
    </location>
</feature>
<protein>
    <recommendedName>
        <fullName evidence="2">Wings apart-like protein C-terminal domain-containing protein</fullName>
    </recommendedName>
</protein>